<dbReference type="Proteomes" id="UP001446871">
    <property type="component" value="Unassembled WGS sequence"/>
</dbReference>
<keyword evidence="4" id="KW-1185">Reference proteome</keyword>
<protein>
    <submittedName>
        <fullName evidence="3">Secondary metabolism regulator LAE1</fullName>
    </submittedName>
</protein>
<feature type="compositionally biased region" description="Polar residues" evidence="2">
    <location>
        <begin position="10"/>
        <end position="27"/>
    </location>
</feature>
<proteinExistence type="inferred from homology"/>
<dbReference type="PANTHER" id="PTHR43591:SF24">
    <property type="entry name" value="2-METHOXY-6-POLYPRENYL-1,4-BENZOQUINOL METHYLASE, MITOCHONDRIAL"/>
    <property type="match status" value="1"/>
</dbReference>
<organism evidence="3 4">
    <name type="scientific">Apiospora saccharicola</name>
    <dbReference type="NCBI Taxonomy" id="335842"/>
    <lineage>
        <taxon>Eukaryota</taxon>
        <taxon>Fungi</taxon>
        <taxon>Dikarya</taxon>
        <taxon>Ascomycota</taxon>
        <taxon>Pezizomycotina</taxon>
        <taxon>Sordariomycetes</taxon>
        <taxon>Xylariomycetidae</taxon>
        <taxon>Amphisphaeriales</taxon>
        <taxon>Apiosporaceae</taxon>
        <taxon>Apiospora</taxon>
    </lineage>
</organism>
<comment type="caution">
    <text evidence="3">The sequence shown here is derived from an EMBL/GenBank/DDBJ whole genome shotgun (WGS) entry which is preliminary data.</text>
</comment>
<gene>
    <name evidence="3" type="ORF">PG996_009820</name>
</gene>
<evidence type="ECO:0000313" key="3">
    <source>
        <dbReference type="EMBL" id="KAK8059890.1"/>
    </source>
</evidence>
<dbReference type="Gene3D" id="3.40.50.150">
    <property type="entry name" value="Vaccinia Virus protein VP39"/>
    <property type="match status" value="1"/>
</dbReference>
<reference evidence="3 4" key="1">
    <citation type="submission" date="2023-01" db="EMBL/GenBank/DDBJ databases">
        <title>Analysis of 21 Apiospora genomes using comparative genomics revels a genus with tremendous synthesis potential of carbohydrate active enzymes and secondary metabolites.</title>
        <authorList>
            <person name="Sorensen T."/>
        </authorList>
    </citation>
    <scope>NUCLEOTIDE SEQUENCE [LARGE SCALE GENOMIC DNA]</scope>
    <source>
        <strain evidence="3 4">CBS 83171</strain>
    </source>
</reference>
<dbReference type="Pfam" id="PF13489">
    <property type="entry name" value="Methyltransf_23"/>
    <property type="match status" value="1"/>
</dbReference>
<evidence type="ECO:0000313" key="4">
    <source>
        <dbReference type="Proteomes" id="UP001446871"/>
    </source>
</evidence>
<dbReference type="InterPro" id="IPR029063">
    <property type="entry name" value="SAM-dependent_MTases_sf"/>
</dbReference>
<evidence type="ECO:0000256" key="1">
    <source>
        <dbReference type="ARBA" id="ARBA00038158"/>
    </source>
</evidence>
<dbReference type="CDD" id="cd02440">
    <property type="entry name" value="AdoMet_MTases"/>
    <property type="match status" value="1"/>
</dbReference>
<dbReference type="SUPFAM" id="SSF53335">
    <property type="entry name" value="S-adenosyl-L-methionine-dependent methyltransferases"/>
    <property type="match status" value="1"/>
</dbReference>
<dbReference type="PANTHER" id="PTHR43591">
    <property type="entry name" value="METHYLTRANSFERASE"/>
    <property type="match status" value="1"/>
</dbReference>
<dbReference type="EMBL" id="JAQQWM010000006">
    <property type="protein sequence ID" value="KAK8059890.1"/>
    <property type="molecule type" value="Genomic_DNA"/>
</dbReference>
<name>A0ABR1ULU0_9PEZI</name>
<accession>A0ABR1ULU0</accession>
<sequence length="364" mass="40849">MQGYDDSSDSETMSAGHSLSSRASTLASEMGEPETEWRSITSSVWNHDYESGRRYHHFRSGRYLYPNDDEEQSREEAAHVLYSELLDHRSFLAPVANGPRKIINLGCGPGFWAVDVADKFPEAQVVGVDLSPIQPLWVPPNVSFLVDDIEDHEWTFGGDFDLVYMRQTLMHVRGDFDDLFARVFNWFETHDERCTLITMAPLETPLPLSDTPNQAVAPEARRLICPDMGLGRITKLCHQAVRGSWAPEELEPAAQRRALEAAGFVNVRDERFDMPMGPWPDDPRLKYIGLMKHEDLLAYVDPISLKPLQNLGLSPSEINDAVQDALEMINDASLRLAMPLAVIYAQKPTGADQAARQDPNANTP</sequence>
<feature type="region of interest" description="Disordered" evidence="2">
    <location>
        <begin position="1"/>
        <end position="35"/>
    </location>
</feature>
<evidence type="ECO:0000256" key="2">
    <source>
        <dbReference type="SAM" id="MobiDB-lite"/>
    </source>
</evidence>
<comment type="similarity">
    <text evidence="1">Belongs to the methyltransferase superfamily. LaeA methyltransferase family.</text>
</comment>